<dbReference type="Pfam" id="PF03732">
    <property type="entry name" value="Retrotrans_gag"/>
    <property type="match status" value="1"/>
</dbReference>
<feature type="compositionally biased region" description="Basic and acidic residues" evidence="1">
    <location>
        <begin position="123"/>
        <end position="144"/>
    </location>
</feature>
<feature type="domain" description="Retrotransposon gag" evidence="2">
    <location>
        <begin position="2"/>
        <end position="86"/>
    </location>
</feature>
<dbReference type="InterPro" id="IPR005162">
    <property type="entry name" value="Retrotrans_gag_dom"/>
</dbReference>
<feature type="region of interest" description="Disordered" evidence="1">
    <location>
        <begin position="123"/>
        <end position="145"/>
    </location>
</feature>
<dbReference type="EMBL" id="JACGWJ010000004">
    <property type="protein sequence ID" value="KAL0423353.1"/>
    <property type="molecule type" value="Genomic_DNA"/>
</dbReference>
<dbReference type="PANTHER" id="PTHR33223">
    <property type="entry name" value="CCHC-TYPE DOMAIN-CONTAINING PROTEIN"/>
    <property type="match status" value="1"/>
</dbReference>
<evidence type="ECO:0000256" key="1">
    <source>
        <dbReference type="SAM" id="MobiDB-lite"/>
    </source>
</evidence>
<reference evidence="3" key="2">
    <citation type="journal article" date="2024" name="Plant">
        <title>Genomic evolution and insights into agronomic trait innovations of Sesamum species.</title>
        <authorList>
            <person name="Miao H."/>
            <person name="Wang L."/>
            <person name="Qu L."/>
            <person name="Liu H."/>
            <person name="Sun Y."/>
            <person name="Le M."/>
            <person name="Wang Q."/>
            <person name="Wei S."/>
            <person name="Zheng Y."/>
            <person name="Lin W."/>
            <person name="Duan Y."/>
            <person name="Cao H."/>
            <person name="Xiong S."/>
            <person name="Wang X."/>
            <person name="Wei L."/>
            <person name="Li C."/>
            <person name="Ma Q."/>
            <person name="Ju M."/>
            <person name="Zhao R."/>
            <person name="Li G."/>
            <person name="Mu C."/>
            <person name="Tian Q."/>
            <person name="Mei H."/>
            <person name="Zhang T."/>
            <person name="Gao T."/>
            <person name="Zhang H."/>
        </authorList>
    </citation>
    <scope>NUCLEOTIDE SEQUENCE</scope>
    <source>
        <strain evidence="3">G02</strain>
    </source>
</reference>
<name>A0AAW2V2E2_SESRA</name>
<evidence type="ECO:0000313" key="3">
    <source>
        <dbReference type="EMBL" id="KAL0423353.1"/>
    </source>
</evidence>
<organism evidence="3">
    <name type="scientific">Sesamum radiatum</name>
    <name type="common">Black benniseed</name>
    <dbReference type="NCBI Taxonomy" id="300843"/>
    <lineage>
        <taxon>Eukaryota</taxon>
        <taxon>Viridiplantae</taxon>
        <taxon>Streptophyta</taxon>
        <taxon>Embryophyta</taxon>
        <taxon>Tracheophyta</taxon>
        <taxon>Spermatophyta</taxon>
        <taxon>Magnoliopsida</taxon>
        <taxon>eudicotyledons</taxon>
        <taxon>Gunneridae</taxon>
        <taxon>Pentapetalae</taxon>
        <taxon>asterids</taxon>
        <taxon>lamiids</taxon>
        <taxon>Lamiales</taxon>
        <taxon>Pedaliaceae</taxon>
        <taxon>Sesamum</taxon>
    </lineage>
</organism>
<dbReference type="PANTHER" id="PTHR33223:SF10">
    <property type="entry name" value="AMINOTRANSFERASE-LIKE PLANT MOBILE DOMAIN-CONTAINING PROTEIN"/>
    <property type="match status" value="1"/>
</dbReference>
<accession>A0AAW2V2E2</accession>
<dbReference type="AlphaFoldDB" id="A0AAW2V2E2"/>
<evidence type="ECO:0000259" key="2">
    <source>
        <dbReference type="Pfam" id="PF03732"/>
    </source>
</evidence>
<reference evidence="3" key="1">
    <citation type="submission" date="2020-06" db="EMBL/GenBank/DDBJ databases">
        <authorList>
            <person name="Li T."/>
            <person name="Hu X."/>
            <person name="Zhang T."/>
            <person name="Song X."/>
            <person name="Zhang H."/>
            <person name="Dai N."/>
            <person name="Sheng W."/>
            <person name="Hou X."/>
            <person name="Wei L."/>
        </authorList>
    </citation>
    <scope>NUCLEOTIDE SEQUENCE</scope>
    <source>
        <strain evidence="3">G02</strain>
        <tissue evidence="3">Leaf</tissue>
    </source>
</reference>
<gene>
    <name evidence="3" type="ORF">Sradi_0870100</name>
</gene>
<protein>
    <recommendedName>
        <fullName evidence="2">Retrotransposon gag domain-containing protein</fullName>
    </recommendedName>
</protein>
<comment type="caution">
    <text evidence="3">The sequence shown here is derived from an EMBL/GenBank/DDBJ whole genome shotgun (WGS) entry which is preliminary data.</text>
</comment>
<sequence>MEGKAQEWFTSLPNGTIESYTNLIQKFMFHFASKRKARRLATYLFTITQREAESLKSFIRRFNNETLEVHDLRIDMMVSILIHGLKKGPFASALARDTPTDVEQLMQLAQKYIDEEQMNAMKDVEWKNRRGRDKGRDRDRERKSRFERKVKHFTCQSIITIPR</sequence>
<proteinExistence type="predicted"/>